<dbReference type="SUPFAM" id="SSF52317">
    <property type="entry name" value="Class I glutamine amidotransferase-like"/>
    <property type="match status" value="1"/>
</dbReference>
<dbReference type="PANTHER" id="PTHR43068:SF1">
    <property type="entry name" value="SLR1854 PROTEIN"/>
    <property type="match status" value="1"/>
</dbReference>
<evidence type="ECO:0000259" key="1">
    <source>
        <dbReference type="Pfam" id="PF01965"/>
    </source>
</evidence>
<comment type="caution">
    <text evidence="2">The sequence shown here is derived from an EMBL/GenBank/DDBJ whole genome shotgun (WGS) entry which is preliminary data.</text>
</comment>
<dbReference type="Proteomes" id="UP000240243">
    <property type="component" value="Unassembled WGS sequence"/>
</dbReference>
<dbReference type="Gene3D" id="3.40.50.880">
    <property type="match status" value="1"/>
</dbReference>
<keyword evidence="3" id="KW-1185">Reference proteome</keyword>
<reference evidence="2 3" key="1">
    <citation type="submission" date="2018-03" db="EMBL/GenBank/DDBJ databases">
        <title>The draft genome of Zobellella sp. 59N8.</title>
        <authorList>
            <person name="Liu L."/>
            <person name="Li L."/>
            <person name="Zhang X."/>
            <person name="Liang L."/>
            <person name="Wang T."/>
        </authorList>
    </citation>
    <scope>NUCLEOTIDE SEQUENCE [LARGE SCALE GENOMIC DNA]</scope>
    <source>
        <strain evidence="2 3">59N8</strain>
    </source>
</reference>
<dbReference type="AlphaFoldDB" id="A0A2P7R997"/>
<proteinExistence type="predicted"/>
<dbReference type="InterPro" id="IPR002818">
    <property type="entry name" value="DJ-1/PfpI"/>
</dbReference>
<evidence type="ECO:0000313" key="2">
    <source>
        <dbReference type="EMBL" id="PSJ46781.1"/>
    </source>
</evidence>
<feature type="domain" description="DJ-1/PfpI" evidence="1">
    <location>
        <begin position="17"/>
        <end position="199"/>
    </location>
</feature>
<dbReference type="EMBL" id="PXYG01000002">
    <property type="protein sequence ID" value="PSJ46781.1"/>
    <property type="molecule type" value="Genomic_DNA"/>
</dbReference>
<protein>
    <submittedName>
        <fullName evidence="2">Thiamine biosynthesis protein ThiJ</fullName>
    </submittedName>
</protein>
<organism evidence="2 3">
    <name type="scientific">Zobellella endophytica</name>
    <dbReference type="NCBI Taxonomy" id="2116700"/>
    <lineage>
        <taxon>Bacteria</taxon>
        <taxon>Pseudomonadati</taxon>
        <taxon>Pseudomonadota</taxon>
        <taxon>Gammaproteobacteria</taxon>
        <taxon>Aeromonadales</taxon>
        <taxon>Aeromonadaceae</taxon>
        <taxon>Zobellella</taxon>
    </lineage>
</organism>
<dbReference type="OrthoDB" id="9792284at2"/>
<dbReference type="PANTHER" id="PTHR43068">
    <property type="entry name" value="SLR1854 PROTEIN"/>
    <property type="match status" value="1"/>
</dbReference>
<accession>A0A2P7R997</accession>
<name>A0A2P7R997_9GAMM</name>
<sequence>MSVTREAPDVSGPLKGRIGVVVESHFDELELVKFQEFFPANGYEVVFMSYLWDQPELTFTGNDFTHQVVVNTDITKVDLSEFDGIILIGGYAMDRLRYETKVNPDGTSSAPAVDFIRKVIETDRIKVGTICHSLWLLTAAPDLLSGKKVTAAHNILADVRNAGGIIQIVDNQAVDTFVDGHLISGKHPEVVDEFMQVYLSEIEKDN</sequence>
<gene>
    <name evidence="2" type="ORF">C7H85_07070</name>
</gene>
<dbReference type="Pfam" id="PF01965">
    <property type="entry name" value="DJ-1_PfpI"/>
    <property type="match status" value="1"/>
</dbReference>
<evidence type="ECO:0000313" key="3">
    <source>
        <dbReference type="Proteomes" id="UP000240243"/>
    </source>
</evidence>
<dbReference type="InterPro" id="IPR029062">
    <property type="entry name" value="Class_I_gatase-like"/>
</dbReference>